<feature type="compositionally biased region" description="Polar residues" evidence="1">
    <location>
        <begin position="881"/>
        <end position="894"/>
    </location>
</feature>
<name>A0A553QNM8_9TELE</name>
<feature type="region of interest" description="Disordered" evidence="1">
    <location>
        <begin position="1216"/>
        <end position="1248"/>
    </location>
</feature>
<dbReference type="OrthoDB" id="10028342at2759"/>
<feature type="region of interest" description="Disordered" evidence="1">
    <location>
        <begin position="196"/>
        <end position="228"/>
    </location>
</feature>
<dbReference type="Pfam" id="PF15090">
    <property type="entry name" value="DUF4553"/>
    <property type="match status" value="1"/>
</dbReference>
<feature type="compositionally biased region" description="Polar residues" evidence="1">
    <location>
        <begin position="1069"/>
        <end position="1078"/>
    </location>
</feature>
<dbReference type="Proteomes" id="UP000316079">
    <property type="component" value="Unassembled WGS sequence"/>
</dbReference>
<protein>
    <recommendedName>
        <fullName evidence="4">Ligand-dependent nuclear receptor corepressor-like protein</fullName>
    </recommendedName>
</protein>
<feature type="region of interest" description="Disordered" evidence="1">
    <location>
        <begin position="602"/>
        <end position="656"/>
    </location>
</feature>
<keyword evidence="3" id="KW-1185">Reference proteome</keyword>
<dbReference type="InterPro" id="IPR028104">
    <property type="entry name" value="DUF4553"/>
</dbReference>
<evidence type="ECO:0000256" key="1">
    <source>
        <dbReference type="SAM" id="MobiDB-lite"/>
    </source>
</evidence>
<dbReference type="EMBL" id="SRMA01025733">
    <property type="protein sequence ID" value="TRY91585.1"/>
    <property type="molecule type" value="Genomic_DNA"/>
</dbReference>
<feature type="region of interest" description="Disordered" evidence="1">
    <location>
        <begin position="1318"/>
        <end position="1345"/>
    </location>
</feature>
<feature type="compositionally biased region" description="Polar residues" evidence="1">
    <location>
        <begin position="1464"/>
        <end position="1490"/>
    </location>
</feature>
<feature type="compositionally biased region" description="Basic and acidic residues" evidence="1">
    <location>
        <begin position="834"/>
        <end position="846"/>
    </location>
</feature>
<feature type="region of interest" description="Disordered" evidence="1">
    <location>
        <begin position="1378"/>
        <end position="1490"/>
    </location>
</feature>
<evidence type="ECO:0008006" key="4">
    <source>
        <dbReference type="Google" id="ProtNLM"/>
    </source>
</evidence>
<feature type="compositionally biased region" description="Polar residues" evidence="1">
    <location>
        <begin position="1767"/>
        <end position="1782"/>
    </location>
</feature>
<feature type="region of interest" description="Disordered" evidence="1">
    <location>
        <begin position="834"/>
        <end position="976"/>
    </location>
</feature>
<feature type="region of interest" description="Disordered" evidence="1">
    <location>
        <begin position="268"/>
        <end position="318"/>
    </location>
</feature>
<sequence>MASLEKILELLLGTQVLEDLGRLTDPKPSASKWSFDESCLFCRLRREKVKDHVMALTKQIVESGGKPLLGKDPSNISRLERQSEEFLSAVLHRKEYTPRIPDPHIPVVACRVMKQMLEELASCYASGRRSSPHYSQSCRDIELSPVKAGEGSLSFMVDQDTPLDLSVKKTKVEDIQQDGVLDLSTKKNLNNGLVLLRNSPAPISPPAQRVQRDSPDQSLSRAPDHLSSSTSNQLVSKLCLHHQLQIIEALGFFQSEIKTQFPSKHFQSIQPDVCQKPHSDGSESRSQMPHVNEAKTQETSIVRSLLEPSGETSTAEASSMSCAIIETTDFCNTEPSLISSIEKSDEQGSPPENTSSKSKTSPDHQETTGPLDSSIKLGDPLKKCECSTEPCVKTCRAGSNRAVHAVFSQTASFAQNTDTILNPATQRNSNTVDVITSPRTARKSRKGSRNGLLNCVANDPDSHCDLVYINKSIIESQANARNRLQPRKNARKSTRGHRYIEEYLELKTIRTLARQSRGNGPPHLIDMHSLVTLKRGVCNSGSVPAVNTPNTGDCMKSVMQQLSSAQDETPGDVVKVAEISLTAETSQTGKTDSNLQICQESLREKETDSPPEAAFTESRSQSSWESLCEDANQHISHYTPPSKSHKPPESNVPHEPCQETLEENHLKKVKESSEDDSLCEPLAVIESESKPEDKNGPSVNPRPNHIETESFVGGDGIEKSKEMQTSSVESEIAIHELLEQAEVQANLKEDVGVQELVEESCHQTMSSDKLPEHEDVGCKVEEGSVLLLGVSKKFLGPGTPKSLKARCVESSDRRLRSRVKGKAEELKDAVRHGVSELEAEEKHESKACTNLDADTAPNSKREAVVQKKESAKTPKRKESKSVLSSKQISENEPSTNKESRKWVLSNQTADGLETEGKTRLTDEESLNGSESKSSPVRSKSRTEAVLPENGQPLTPKRTESLSVLSQEELPETGNKAITADSQQLKLAEQCAESTEKGIKDNGFENECSMNRSSLMESENYLICNQNTTAVTNSPVDTTPVEAMSETTQVGALSSLLESTPVETTPVEAKSSSNANKSTPVGAKDSIAGASLVGAKSSPTANKKTPVGVKNSPVETALLETKPRPVANKTAPAGVKVGPVETTLAGGKCRQVTSKTTPVGAKGSSAETTPVRNKRRQATYKTAWVEPKTTPVETPRESKTSSIETTIVGAKTSLSANKRNPVGAKGSPTAVQRSSVRCKDGSGKTTPVGAKCSQAEIPVVGTIFSPVDITQVESNTRSDETTLIADESSLDANTRTLVKAKNIQVANICSRVEAREDLPENKNIQIRPKSSPGDNKSSPIGSRCWSTGNKRSFNELSIGGDSVSLKNSPASSEIMVLRSRSNTELSSTNGEPISTPEGMTRSPLHSRNNPINKTGMAGDSLRRETVESRKAEVSGHMPLRSSASGAIQPKDQTATVEIPGRKSLRSNVSNMESPNSSGSPQSRCKNQSKLNQVSASLSSDFEDILVSSKAKIAIKKSPGATCDDSRHIARLQRNQPVICNKFLEALMAEEHQQLIASSNARFEKINKGWVPMDREVQPAPKPKNKADRLKEIWKSKRRVRKLRPSEQQRFSPVQMLFMKPFDLPSICEWFLQSTETKSLVIVKKVNTRLPSETQLCFHNSSASADGIFPSLQAERLKKHLKKFAIASPFKNNAKNQRLLSKALAQSFNMMKRTEKHEPTSAARICTKAQSLTTAGPTPTPESLNVITKNPASARILRKYSNMREKLQVQQNTKCKKTQINPTKGSKDKLQTHKKAEAVAVPKISAKANSSMREEVDAMKGKDAGAMKRLEKLKTVTKTIGKRASLNMLSKKMTKSKKIKVSTRKNESKLQRNPAGPDLSLVLENKAVTVEDQVLTRSQRKMEFCSSAHLSPKPPTKRGLECLDAPAKRTRTSKP</sequence>
<feature type="region of interest" description="Disordered" evidence="1">
    <location>
        <begin position="685"/>
        <end position="712"/>
    </location>
</feature>
<feature type="region of interest" description="Disordered" evidence="1">
    <location>
        <begin position="1152"/>
        <end position="1175"/>
    </location>
</feature>
<dbReference type="PANTHER" id="PTHR14931">
    <property type="entry name" value="GENE 340-RELATED"/>
    <property type="match status" value="1"/>
</dbReference>
<proteinExistence type="predicted"/>
<feature type="compositionally biased region" description="Basic and acidic residues" evidence="1">
    <location>
        <begin position="1783"/>
        <end position="1793"/>
    </location>
</feature>
<feature type="compositionally biased region" description="Polar residues" evidence="1">
    <location>
        <begin position="1378"/>
        <end position="1391"/>
    </location>
</feature>
<feature type="compositionally biased region" description="Polar residues" evidence="1">
    <location>
        <begin position="1402"/>
        <end position="1411"/>
    </location>
</feature>
<feature type="compositionally biased region" description="Polar residues" evidence="1">
    <location>
        <begin position="350"/>
        <end position="359"/>
    </location>
</feature>
<feature type="region of interest" description="Disordered" evidence="1">
    <location>
        <begin position="341"/>
        <end position="376"/>
    </location>
</feature>
<comment type="caution">
    <text evidence="2">The sequence shown here is derived from an EMBL/GenBank/DDBJ whole genome shotgun (WGS) entry which is preliminary data.</text>
</comment>
<feature type="compositionally biased region" description="Polar residues" evidence="1">
    <location>
        <begin position="216"/>
        <end position="228"/>
    </location>
</feature>
<evidence type="ECO:0000313" key="2">
    <source>
        <dbReference type="EMBL" id="TRY91585.1"/>
    </source>
</evidence>
<feature type="region of interest" description="Disordered" evidence="1">
    <location>
        <begin position="1767"/>
        <end position="1793"/>
    </location>
</feature>
<feature type="region of interest" description="Disordered" evidence="1">
    <location>
        <begin position="1063"/>
        <end position="1082"/>
    </location>
</feature>
<gene>
    <name evidence="2" type="ORF">DNTS_021752</name>
</gene>
<reference evidence="2 3" key="1">
    <citation type="journal article" date="2019" name="Sci. Data">
        <title>Hybrid genome assembly and annotation of Danionella translucida.</title>
        <authorList>
            <person name="Kadobianskyi M."/>
            <person name="Schulze L."/>
            <person name="Schuelke M."/>
            <person name="Judkewitz B."/>
        </authorList>
    </citation>
    <scope>NUCLEOTIDE SEQUENCE [LARGE SCALE GENOMIC DNA]</scope>
    <source>
        <strain evidence="2 3">Bolton</strain>
    </source>
</reference>
<dbReference type="PANTHER" id="PTHR14931:SF2">
    <property type="entry name" value="LIGAND DEPENDENT NUCLEAR RECEPTOR COREPRESSOR"/>
    <property type="match status" value="1"/>
</dbReference>
<feature type="region of interest" description="Disordered" evidence="1">
    <location>
        <begin position="1903"/>
        <end position="1933"/>
    </location>
</feature>
<feature type="compositionally biased region" description="Polar residues" evidence="1">
    <location>
        <begin position="1331"/>
        <end position="1345"/>
    </location>
</feature>
<feature type="compositionally biased region" description="Basic and acidic residues" evidence="1">
    <location>
        <begin position="859"/>
        <end position="872"/>
    </location>
</feature>
<feature type="compositionally biased region" description="Polar residues" evidence="1">
    <location>
        <begin position="633"/>
        <end position="642"/>
    </location>
</feature>
<organism evidence="2 3">
    <name type="scientific">Danionella cerebrum</name>
    <dbReference type="NCBI Taxonomy" id="2873325"/>
    <lineage>
        <taxon>Eukaryota</taxon>
        <taxon>Metazoa</taxon>
        <taxon>Chordata</taxon>
        <taxon>Craniata</taxon>
        <taxon>Vertebrata</taxon>
        <taxon>Euteleostomi</taxon>
        <taxon>Actinopterygii</taxon>
        <taxon>Neopterygii</taxon>
        <taxon>Teleostei</taxon>
        <taxon>Ostariophysi</taxon>
        <taxon>Cypriniformes</taxon>
        <taxon>Danionidae</taxon>
        <taxon>Danioninae</taxon>
        <taxon>Danionella</taxon>
    </lineage>
</organism>
<feature type="compositionally biased region" description="Basic and acidic residues" evidence="1">
    <location>
        <begin position="1419"/>
        <end position="1432"/>
    </location>
</feature>
<evidence type="ECO:0000313" key="3">
    <source>
        <dbReference type="Proteomes" id="UP000316079"/>
    </source>
</evidence>
<feature type="compositionally biased region" description="Polar residues" evidence="1">
    <location>
        <begin position="1440"/>
        <end position="1454"/>
    </location>
</feature>
<accession>A0A553QNM8</accession>